<protein>
    <submittedName>
        <fullName evidence="2">Uncharacterized protein</fullName>
    </submittedName>
</protein>
<feature type="region of interest" description="Disordered" evidence="1">
    <location>
        <begin position="1"/>
        <end position="41"/>
    </location>
</feature>
<gene>
    <name evidence="2" type="ORF">P4O66_011234</name>
</gene>
<name>A0AAD8ZAE3_9TELE</name>
<organism evidence="2 3">
    <name type="scientific">Electrophorus voltai</name>
    <dbReference type="NCBI Taxonomy" id="2609070"/>
    <lineage>
        <taxon>Eukaryota</taxon>
        <taxon>Metazoa</taxon>
        <taxon>Chordata</taxon>
        <taxon>Craniata</taxon>
        <taxon>Vertebrata</taxon>
        <taxon>Euteleostomi</taxon>
        <taxon>Actinopterygii</taxon>
        <taxon>Neopterygii</taxon>
        <taxon>Teleostei</taxon>
        <taxon>Ostariophysi</taxon>
        <taxon>Gymnotiformes</taxon>
        <taxon>Gymnotoidei</taxon>
        <taxon>Gymnotidae</taxon>
        <taxon>Electrophorus</taxon>
    </lineage>
</organism>
<feature type="non-terminal residue" evidence="2">
    <location>
        <position position="1"/>
    </location>
</feature>
<reference evidence="2" key="1">
    <citation type="submission" date="2023-03" db="EMBL/GenBank/DDBJ databases">
        <title>Electrophorus voltai genome.</title>
        <authorList>
            <person name="Bian C."/>
        </authorList>
    </citation>
    <scope>NUCLEOTIDE SEQUENCE</scope>
    <source>
        <strain evidence="2">CB-2022</strain>
        <tissue evidence="2">Muscle</tissue>
    </source>
</reference>
<dbReference type="Proteomes" id="UP001239994">
    <property type="component" value="Unassembled WGS sequence"/>
</dbReference>
<evidence type="ECO:0000313" key="2">
    <source>
        <dbReference type="EMBL" id="KAK1794351.1"/>
    </source>
</evidence>
<dbReference type="AlphaFoldDB" id="A0AAD8ZAE3"/>
<sequence length="134" mass="14046">MDTPPPEVRSSRAYAPTPKPCTGKKAAAPVPEPGQSPLPKLARNTSCQACQSVTQLMTGGLAGVPSPFPGLLNVCGVVHVPVPVTVSVPITLNVPITLFPFVSGPVPEHQAKVCLTNHICAEVLIFQEQSTFLK</sequence>
<keyword evidence="3" id="KW-1185">Reference proteome</keyword>
<dbReference type="EMBL" id="JAROKS010000017">
    <property type="protein sequence ID" value="KAK1794351.1"/>
    <property type="molecule type" value="Genomic_DNA"/>
</dbReference>
<comment type="caution">
    <text evidence="2">The sequence shown here is derived from an EMBL/GenBank/DDBJ whole genome shotgun (WGS) entry which is preliminary data.</text>
</comment>
<evidence type="ECO:0000313" key="3">
    <source>
        <dbReference type="Proteomes" id="UP001239994"/>
    </source>
</evidence>
<accession>A0AAD8ZAE3</accession>
<evidence type="ECO:0000256" key="1">
    <source>
        <dbReference type="SAM" id="MobiDB-lite"/>
    </source>
</evidence>
<proteinExistence type="predicted"/>